<dbReference type="Gene3D" id="3.30.565.60">
    <property type="match status" value="1"/>
</dbReference>
<comment type="caution">
    <text evidence="3">The sequence shown here is derived from an EMBL/GenBank/DDBJ whole genome shotgun (WGS) entry which is preliminary data.</text>
</comment>
<feature type="compositionally biased region" description="Low complexity" evidence="1">
    <location>
        <begin position="359"/>
        <end position="376"/>
    </location>
</feature>
<evidence type="ECO:0000313" key="4">
    <source>
        <dbReference type="Proteomes" id="UP000698222"/>
    </source>
</evidence>
<dbReference type="Pfam" id="PF04326">
    <property type="entry name" value="SLFN_AlbA_2"/>
    <property type="match status" value="1"/>
</dbReference>
<evidence type="ECO:0000259" key="2">
    <source>
        <dbReference type="Pfam" id="PF04326"/>
    </source>
</evidence>
<feature type="region of interest" description="Disordered" evidence="1">
    <location>
        <begin position="332"/>
        <end position="379"/>
    </location>
</feature>
<dbReference type="EMBL" id="JAGIOC010000001">
    <property type="protein sequence ID" value="MBP2410126.1"/>
    <property type="molecule type" value="Genomic_DNA"/>
</dbReference>
<feature type="domain" description="Schlafen AlbA-2" evidence="2">
    <location>
        <begin position="26"/>
        <end position="136"/>
    </location>
</feature>
<dbReference type="InterPro" id="IPR038475">
    <property type="entry name" value="RecG_C_sf"/>
</dbReference>
<reference evidence="3 4" key="1">
    <citation type="submission" date="2021-03" db="EMBL/GenBank/DDBJ databases">
        <title>Sequencing the genomes of 1000 actinobacteria strains.</title>
        <authorList>
            <person name="Klenk H.-P."/>
        </authorList>
    </citation>
    <scope>NUCLEOTIDE SEQUENCE [LARGE SCALE GENOMIC DNA]</scope>
    <source>
        <strain evidence="3 4">DSM 14564</strain>
    </source>
</reference>
<proteinExistence type="predicted"/>
<dbReference type="PANTHER" id="PTHR30595">
    <property type="entry name" value="GLPR-RELATED TRANSCRIPTIONAL REPRESSOR"/>
    <property type="match status" value="1"/>
</dbReference>
<keyword evidence="4" id="KW-1185">Reference proteome</keyword>
<name>A0ABS4YMV5_9MICO</name>
<evidence type="ECO:0000313" key="3">
    <source>
        <dbReference type="EMBL" id="MBP2410126.1"/>
    </source>
</evidence>
<accession>A0ABS4YMV5</accession>
<dbReference type="Gene3D" id="3.30.950.30">
    <property type="entry name" value="Schlafen, AAA domain"/>
    <property type="match status" value="1"/>
</dbReference>
<dbReference type="Proteomes" id="UP000698222">
    <property type="component" value="Unassembled WGS sequence"/>
</dbReference>
<dbReference type="PANTHER" id="PTHR30595:SF6">
    <property type="entry name" value="SCHLAFEN ALBA-2 DOMAIN-CONTAINING PROTEIN"/>
    <property type="match status" value="1"/>
</dbReference>
<organism evidence="3 4">
    <name type="scientific">Brachybacterium fresconis</name>
    <dbReference type="NCBI Taxonomy" id="173363"/>
    <lineage>
        <taxon>Bacteria</taxon>
        <taxon>Bacillati</taxon>
        <taxon>Actinomycetota</taxon>
        <taxon>Actinomycetes</taxon>
        <taxon>Micrococcales</taxon>
        <taxon>Dermabacteraceae</taxon>
        <taxon>Brachybacterium</taxon>
    </lineage>
</organism>
<evidence type="ECO:0000256" key="1">
    <source>
        <dbReference type="SAM" id="MobiDB-lite"/>
    </source>
</evidence>
<dbReference type="InterPro" id="IPR007421">
    <property type="entry name" value="Schlafen_AlbA_2_dom"/>
</dbReference>
<dbReference type="InterPro" id="IPR038461">
    <property type="entry name" value="Schlafen_AlbA_2_dom_sf"/>
</dbReference>
<protein>
    <submittedName>
        <fullName evidence="3">HTH transcriptional regulator</fullName>
    </submittedName>
</protein>
<gene>
    <name evidence="3" type="ORF">JOF44_003029</name>
</gene>
<sequence>MSITSLQKLEDAHPEERLRRLTTTPEDQWFDRRSGRIAPKDLARTVVAFANAEGGTIVVGLSDGNHDGGLLTVDRENALLQTGMDFTVPPVRTYVTRLDVGENRRVLNIDVPPSERVHETNTGDVYLRVGDESKKLSFTQRKELEYDRGAAYFEAEAVPDVTLDDLDARQLSLYREAIGASSSIETALRARSLLRRDGRPNHATSLLLGRHPQEALPQAYVRVMRFARDAAGTGARQTLESGKDQRFEGPIPTILDNASNCIDEWMPKHRALGVSGRFDDVPLIPKDAWLEGLVNAVVHRSYSMAGTTSGSASTRVASRSKALVAFPALRTRPDRSRSPGTRGIHVSPASVRTSESPWSAARASSASSRRCGARGSPTRCMNRPAAVCD</sequence>